<dbReference type="Proteomes" id="UP000297031">
    <property type="component" value="Chromosome"/>
</dbReference>
<dbReference type="Gene3D" id="3.40.109.10">
    <property type="entry name" value="NADH Oxidase"/>
    <property type="match status" value="1"/>
</dbReference>
<name>A0A4P7VJX2_9BACT</name>
<dbReference type="SUPFAM" id="SSF55469">
    <property type="entry name" value="FMN-dependent nitroreductase-like"/>
    <property type="match status" value="1"/>
</dbReference>
<dbReference type="OrthoDB" id="9814075at2"/>
<proteinExistence type="predicted"/>
<accession>A0A4P7VJX2</accession>
<dbReference type="EMBL" id="CP039393">
    <property type="protein sequence ID" value="QCD35536.1"/>
    <property type="molecule type" value="Genomic_DNA"/>
</dbReference>
<reference evidence="2 3" key="1">
    <citation type="submission" date="2019-02" db="EMBL/GenBank/DDBJ databases">
        <title>Isolation and identification of novel species under the genus Muribaculum.</title>
        <authorList>
            <person name="Miyake S."/>
            <person name="Ding Y."/>
            <person name="Low A."/>
            <person name="Soh M."/>
            <person name="Seedorf H."/>
        </authorList>
    </citation>
    <scope>NUCLEOTIDE SEQUENCE [LARGE SCALE GENOMIC DNA]</scope>
    <source>
        <strain evidence="2 3">TLL-A4</strain>
    </source>
</reference>
<keyword evidence="3" id="KW-1185">Reference proteome</keyword>
<dbReference type="GO" id="GO:0016491">
    <property type="term" value="F:oxidoreductase activity"/>
    <property type="evidence" value="ECO:0007669"/>
    <property type="project" value="InterPro"/>
</dbReference>
<evidence type="ECO:0000259" key="1">
    <source>
        <dbReference type="Pfam" id="PF14512"/>
    </source>
</evidence>
<dbReference type="KEGG" id="mgod:E7746_06320"/>
<protein>
    <submittedName>
        <fullName evidence="2">Nitroreductase</fullName>
    </submittedName>
</protein>
<evidence type="ECO:0000313" key="3">
    <source>
        <dbReference type="Proteomes" id="UP000297031"/>
    </source>
</evidence>
<gene>
    <name evidence="2" type="ORF">E7746_06320</name>
</gene>
<dbReference type="InterPro" id="IPR029478">
    <property type="entry name" value="TM1586_NiRdase"/>
</dbReference>
<dbReference type="RefSeq" id="WP_123397148.1">
    <property type="nucleotide sequence ID" value="NZ_CP039393.1"/>
</dbReference>
<sequence length="221" mass="24583">MDYDIIKSRHSVRSYTLQPLSADEVAMLDSQIRRYNAEGSLNMQLVVNEPNAFGRSLMAHYGKFRNVTNYIALTGPKSNDTEAKLGYYGEKIVLEAQKAGLNTCWVGLSFSKKNTSIDIPDGNKLYALIAIGHGAESGAAHRIKMPQQISDDYATAPDWFKRGVDYALLAPTALNQQKFHFQWLGDNRVKASRGIGFFTKMDLGIACCHFELGAGIPIDWQ</sequence>
<dbReference type="AlphaFoldDB" id="A0A4P7VJX2"/>
<evidence type="ECO:0000313" key="2">
    <source>
        <dbReference type="EMBL" id="QCD35536.1"/>
    </source>
</evidence>
<dbReference type="Gene3D" id="3.40.109.30">
    <property type="entry name" value="putative nitroreductase (tm1586), domain 2"/>
    <property type="match status" value="1"/>
</dbReference>
<dbReference type="CDD" id="cd02062">
    <property type="entry name" value="Nitro_FMN_reductase"/>
    <property type="match status" value="1"/>
</dbReference>
<organism evidence="2 3">
    <name type="scientific">Muribaculum gordoncarteri</name>
    <dbReference type="NCBI Taxonomy" id="2530390"/>
    <lineage>
        <taxon>Bacteria</taxon>
        <taxon>Pseudomonadati</taxon>
        <taxon>Bacteroidota</taxon>
        <taxon>Bacteroidia</taxon>
        <taxon>Bacteroidales</taxon>
        <taxon>Muribaculaceae</taxon>
        <taxon>Muribaculum</taxon>
    </lineage>
</organism>
<feature type="domain" description="Putative nitroreductase TM1586" evidence="1">
    <location>
        <begin position="4"/>
        <end position="214"/>
    </location>
</feature>
<dbReference type="Pfam" id="PF14512">
    <property type="entry name" value="TM1586_NiRdase"/>
    <property type="match status" value="1"/>
</dbReference>
<dbReference type="InterPro" id="IPR000415">
    <property type="entry name" value="Nitroreductase-like"/>
</dbReference>